<protein>
    <recommendedName>
        <fullName evidence="6">E3 ubiquitin protein ligase</fullName>
        <ecNumber evidence="6">2.3.2.27</ecNumber>
    </recommendedName>
</protein>
<evidence type="ECO:0000256" key="2">
    <source>
        <dbReference type="ARBA" id="ARBA00022723"/>
    </source>
</evidence>
<evidence type="ECO:0000313" key="10">
    <source>
        <dbReference type="EMBL" id="KAH0563690.1"/>
    </source>
</evidence>
<dbReference type="Proteomes" id="UP000826195">
    <property type="component" value="Unassembled WGS sequence"/>
</dbReference>
<evidence type="ECO:0000256" key="1">
    <source>
        <dbReference type="ARBA" id="ARBA00004123"/>
    </source>
</evidence>
<organism evidence="10 11">
    <name type="scientific">Cotesia glomerata</name>
    <name type="common">Lepidopteran parasitic wasp</name>
    <name type="synonym">Apanteles glomeratus</name>
    <dbReference type="NCBI Taxonomy" id="32391"/>
    <lineage>
        <taxon>Eukaryota</taxon>
        <taxon>Metazoa</taxon>
        <taxon>Ecdysozoa</taxon>
        <taxon>Arthropoda</taxon>
        <taxon>Hexapoda</taxon>
        <taxon>Insecta</taxon>
        <taxon>Pterygota</taxon>
        <taxon>Neoptera</taxon>
        <taxon>Endopterygota</taxon>
        <taxon>Hymenoptera</taxon>
        <taxon>Apocrita</taxon>
        <taxon>Ichneumonoidea</taxon>
        <taxon>Braconidae</taxon>
        <taxon>Microgastrinae</taxon>
        <taxon>Cotesia</taxon>
    </lineage>
</organism>
<evidence type="ECO:0000256" key="4">
    <source>
        <dbReference type="ARBA" id="ARBA00022833"/>
    </source>
</evidence>
<gene>
    <name evidence="10" type="ORF">KQX54_004713</name>
</gene>
<evidence type="ECO:0000313" key="11">
    <source>
        <dbReference type="Proteomes" id="UP000826195"/>
    </source>
</evidence>
<dbReference type="GO" id="GO:0061630">
    <property type="term" value="F:ubiquitin protein ligase activity"/>
    <property type="evidence" value="ECO:0007669"/>
    <property type="project" value="UniProtKB-EC"/>
</dbReference>
<evidence type="ECO:0000256" key="8">
    <source>
        <dbReference type="SAM" id="MobiDB-lite"/>
    </source>
</evidence>
<accession>A0AAV7J1N8</accession>
<keyword evidence="11" id="KW-1185">Reference proteome</keyword>
<sequence>MSKRSADYGDSMSQPPIKKVQFEPILIGSISTLEEMDMKVLQFQNKKLAQRLEQRHRIETELRQRIEQLEKRQMQDDAVLNVVNRYWNQLNEDIRVLLQRFDAETADESENKNESEATTSFLMQLSSWDKEELNDKLAHRVQVSKRAVSKVVQAFDRLSQRNEKISLALKGEYSGETLQIDEVIKKTNIEIQAENRNLQAINLQLHEKYHAMSLKMSELQDTITGKDTLTAELRNQVDDLQYELNKVRARNDKLEHHLGEAIEKLKTFQQIHGSDEKGNNKSTSLVASSVSQTKPKVNSFQPKTSPSFLTRSMIYLSKTTQKPLPQNFHPLTSDLSHVSPTIASVYTSLINQLLTT</sequence>
<dbReference type="InterPro" id="IPR013956">
    <property type="entry name" value="E3_ubiquit_lig_Bre1"/>
</dbReference>
<reference evidence="10 11" key="1">
    <citation type="journal article" date="2021" name="J. Hered.">
        <title>A chromosome-level genome assembly of the parasitoid wasp, Cotesia glomerata (Hymenoptera: Braconidae).</title>
        <authorList>
            <person name="Pinto B.J."/>
            <person name="Weis J.J."/>
            <person name="Gamble T."/>
            <person name="Ode P.J."/>
            <person name="Paul R."/>
            <person name="Zaspel J.M."/>
        </authorList>
    </citation>
    <scope>NUCLEOTIDE SEQUENCE [LARGE SCALE GENOMIC DNA]</scope>
    <source>
        <strain evidence="10">CgM1</strain>
    </source>
</reference>
<keyword evidence="5 6" id="KW-0539">Nucleus</keyword>
<dbReference type="InterPro" id="IPR058643">
    <property type="entry name" value="BRE1-like_CC"/>
</dbReference>
<comment type="caution">
    <text evidence="10">The sequence shown here is derived from an EMBL/GenBank/DDBJ whole genome shotgun (WGS) entry which is preliminary data.</text>
</comment>
<comment type="similarity">
    <text evidence="6">Belongs to the BRE1 family.</text>
</comment>
<feature type="coiled-coil region" evidence="7">
    <location>
        <begin position="230"/>
        <end position="264"/>
    </location>
</feature>
<comment type="subcellular location">
    <subcellularLocation>
        <location evidence="1 6">Nucleus</location>
    </subcellularLocation>
</comment>
<name>A0AAV7J1N8_COTGL</name>
<dbReference type="PANTHER" id="PTHR23163:SF0">
    <property type="entry name" value="E3 UBIQUITIN-PROTEIN LIGASE BRE1"/>
    <property type="match status" value="1"/>
</dbReference>
<dbReference type="GO" id="GO:0006325">
    <property type="term" value="P:chromatin organization"/>
    <property type="evidence" value="ECO:0007669"/>
    <property type="project" value="UniProtKB-KW"/>
</dbReference>
<evidence type="ECO:0000256" key="7">
    <source>
        <dbReference type="SAM" id="Coils"/>
    </source>
</evidence>
<keyword evidence="4 6" id="KW-0862">Zinc</keyword>
<feature type="domain" description="BRE1-like coiled-coil containing" evidence="9">
    <location>
        <begin position="68"/>
        <end position="158"/>
    </location>
</feature>
<evidence type="ECO:0000259" key="9">
    <source>
        <dbReference type="Pfam" id="PF26095"/>
    </source>
</evidence>
<dbReference type="PANTHER" id="PTHR23163">
    <property type="entry name" value="RING FINGER PROTEIN-RELATED"/>
    <property type="match status" value="1"/>
</dbReference>
<dbReference type="EMBL" id="JAHXZJ010000002">
    <property type="protein sequence ID" value="KAH0563690.1"/>
    <property type="molecule type" value="Genomic_DNA"/>
</dbReference>
<evidence type="ECO:0000256" key="5">
    <source>
        <dbReference type="ARBA" id="ARBA00023242"/>
    </source>
</evidence>
<dbReference type="AlphaFoldDB" id="A0AAV7J1N8"/>
<comment type="pathway">
    <text evidence="6">Protein modification; protein ubiquitination.</text>
</comment>
<dbReference type="GO" id="GO:0005634">
    <property type="term" value="C:nucleus"/>
    <property type="evidence" value="ECO:0007669"/>
    <property type="project" value="UniProtKB-SubCell"/>
</dbReference>
<dbReference type="GO" id="GO:0016567">
    <property type="term" value="P:protein ubiquitination"/>
    <property type="evidence" value="ECO:0007669"/>
    <property type="project" value="UniProtKB-UniRule"/>
</dbReference>
<keyword evidence="2 6" id="KW-0479">Metal-binding</keyword>
<keyword evidence="6" id="KW-0808">Transferase</keyword>
<keyword evidence="3 6" id="KW-0863">Zinc-finger</keyword>
<evidence type="ECO:0000256" key="3">
    <source>
        <dbReference type="ARBA" id="ARBA00022771"/>
    </source>
</evidence>
<feature type="region of interest" description="Disordered" evidence="8">
    <location>
        <begin position="272"/>
        <end position="303"/>
    </location>
</feature>
<comment type="catalytic activity">
    <reaction evidence="6">
        <text>S-ubiquitinyl-[E2 ubiquitin-conjugating enzyme]-L-cysteine + [acceptor protein]-L-lysine = [E2 ubiquitin-conjugating enzyme]-L-cysteine + N(6)-ubiquitinyl-[acceptor protein]-L-lysine.</text>
        <dbReference type="EC" id="2.3.2.27"/>
    </reaction>
</comment>
<feature type="compositionally biased region" description="Polar residues" evidence="8">
    <location>
        <begin position="280"/>
        <end position="303"/>
    </location>
</feature>
<dbReference type="GO" id="GO:0033503">
    <property type="term" value="C:HULC complex"/>
    <property type="evidence" value="ECO:0007669"/>
    <property type="project" value="TreeGrafter"/>
</dbReference>
<dbReference type="GO" id="GO:0008270">
    <property type="term" value="F:zinc ion binding"/>
    <property type="evidence" value="ECO:0007669"/>
    <property type="project" value="UniProtKB-KW"/>
</dbReference>
<proteinExistence type="inferred from homology"/>
<evidence type="ECO:0000256" key="6">
    <source>
        <dbReference type="RuleBase" id="RU365038"/>
    </source>
</evidence>
<keyword evidence="6" id="KW-0833">Ubl conjugation pathway</keyword>
<keyword evidence="6" id="KW-0156">Chromatin regulator</keyword>
<dbReference type="EC" id="2.3.2.27" evidence="6"/>
<keyword evidence="6 7" id="KW-0175">Coiled coil</keyword>
<dbReference type="Pfam" id="PF26095">
    <property type="entry name" value="CC_Bre1"/>
    <property type="match status" value="1"/>
</dbReference>